<feature type="transmembrane region" description="Helical" evidence="2">
    <location>
        <begin position="12"/>
        <end position="31"/>
    </location>
</feature>
<keyword evidence="5" id="KW-1185">Reference proteome</keyword>
<feature type="compositionally biased region" description="Low complexity" evidence="1">
    <location>
        <begin position="294"/>
        <end position="305"/>
    </location>
</feature>
<dbReference type="InterPro" id="IPR051677">
    <property type="entry name" value="AfsR-DnrI-RedD_regulator"/>
</dbReference>
<dbReference type="SMART" id="SM01043">
    <property type="entry name" value="BTAD"/>
    <property type="match status" value="1"/>
</dbReference>
<dbReference type="Gene3D" id="3.10.350.10">
    <property type="entry name" value="LysM domain"/>
    <property type="match status" value="1"/>
</dbReference>
<dbReference type="InterPro" id="IPR036388">
    <property type="entry name" value="WH-like_DNA-bd_sf"/>
</dbReference>
<name>A0ABP7A3J8_9ACTN</name>
<dbReference type="RefSeq" id="WP_345580251.1">
    <property type="nucleotide sequence ID" value="NZ_BAABDQ010000073.1"/>
</dbReference>
<proteinExistence type="predicted"/>
<feature type="transmembrane region" description="Helical" evidence="2">
    <location>
        <begin position="103"/>
        <end position="125"/>
    </location>
</feature>
<evidence type="ECO:0000259" key="3">
    <source>
        <dbReference type="PROSITE" id="PS51782"/>
    </source>
</evidence>
<feature type="transmembrane region" description="Helical" evidence="2">
    <location>
        <begin position="64"/>
        <end position="83"/>
    </location>
</feature>
<organism evidence="4 5">
    <name type="scientific">Nonomuraea rosea</name>
    <dbReference type="NCBI Taxonomy" id="638574"/>
    <lineage>
        <taxon>Bacteria</taxon>
        <taxon>Bacillati</taxon>
        <taxon>Actinomycetota</taxon>
        <taxon>Actinomycetes</taxon>
        <taxon>Streptosporangiales</taxon>
        <taxon>Streptosporangiaceae</taxon>
        <taxon>Nonomuraea</taxon>
    </lineage>
</organism>
<dbReference type="InterPro" id="IPR036779">
    <property type="entry name" value="LysM_dom_sf"/>
</dbReference>
<evidence type="ECO:0000313" key="5">
    <source>
        <dbReference type="Proteomes" id="UP001500630"/>
    </source>
</evidence>
<gene>
    <name evidence="4" type="ORF">GCM10022419_132330</name>
</gene>
<dbReference type="CDD" id="cd00118">
    <property type="entry name" value="LysM"/>
    <property type="match status" value="1"/>
</dbReference>
<feature type="domain" description="LysM" evidence="3">
    <location>
        <begin position="154"/>
        <end position="210"/>
    </location>
</feature>
<dbReference type="Gene3D" id="1.25.40.10">
    <property type="entry name" value="Tetratricopeptide repeat domain"/>
    <property type="match status" value="1"/>
</dbReference>
<sequence>MTVLRLLRAMAAFIVLLALVFGFPVLFYKIAGLPFPDHVPSLEQIVEALSAPDDGTLFVTALELIAWGTWATFSLTVIGEVIAKVRGQHLNVRLPGLRGMQRLAAYLVASATLAVLMPGVSNAVVPPPPVVAMAPMHPLGEPAATDVKAPPKERIYRVKQGDSLWSIADNELGNPRRWPKIWKLNARSRQPDGRTFAAPGLIRPGWKLRLSSGKRPKLPSPVSTTEQPPAADIPPKPSPSETPRPEPSSTHLTKRETAAAIRLSSGSLVALAYAAGISTAYVAGRLHRRRRRIPPAATEPVTITPEPEPPAPVRELHRVHRQAFVERDEPVPSDGELMRHDHSIDIPELVHIGQASDGSPLRIALEGPGIGFTGPGGGDTVRYLAVDLLRQSNNYRVQIIVSITLAEELFGLSQDGLREIVAGIPGLLLAPSHEDALQNFEEAYFLRSRMVLEREADIGALRRRDPGEVLPAILLIAEIDTDVSERVAAPLASARGVGIGGIFLGSWSGGVTCVLDSTHTVTAAEGRGADSLVGAQLFHITAEEAAAHLQQLPSAGEESVSEAESPPENEQADWPGAALVRLTILGHPTIHVRGKREPVLLSWLQLSTLIYLALHPNGVTRDQLATALWPDDLGKDIHNVLRHLRGALVAAAGYKGAEAKRAPFISASTTKDSAIYRIDHELISIDLWDYESALEQVRTAADLAERRTALLTAAGLCTGELADGFSAEWIEDQRYPLTRSQADVLAQLAELLAGEDAEQALSALERARRLDPDTEETYFRIIRLQLRLDRRDDASRTAELLRQHQCGLGLSSDSQMERAIVKTCGSSSFKQLSTCHRSSVIPRAVRRACP</sequence>
<feature type="region of interest" description="Disordered" evidence="1">
    <location>
        <begin position="207"/>
        <end position="254"/>
    </location>
</feature>
<keyword evidence="2" id="KW-0812">Transmembrane</keyword>
<dbReference type="Gene3D" id="1.10.10.10">
    <property type="entry name" value="Winged helix-like DNA-binding domain superfamily/Winged helix DNA-binding domain"/>
    <property type="match status" value="1"/>
</dbReference>
<dbReference type="InterPro" id="IPR018392">
    <property type="entry name" value="LysM"/>
</dbReference>
<accession>A0ABP7A3J8</accession>
<dbReference type="PROSITE" id="PS51782">
    <property type="entry name" value="LYSM"/>
    <property type="match status" value="1"/>
</dbReference>
<protein>
    <recommendedName>
        <fullName evidence="3">LysM domain-containing protein</fullName>
    </recommendedName>
</protein>
<feature type="compositionally biased region" description="Pro residues" evidence="1">
    <location>
        <begin position="231"/>
        <end position="246"/>
    </location>
</feature>
<keyword evidence="2" id="KW-1133">Transmembrane helix</keyword>
<dbReference type="SUPFAM" id="SSF48452">
    <property type="entry name" value="TPR-like"/>
    <property type="match status" value="1"/>
</dbReference>
<dbReference type="PANTHER" id="PTHR35807">
    <property type="entry name" value="TRANSCRIPTIONAL REGULATOR REDD-RELATED"/>
    <property type="match status" value="1"/>
</dbReference>
<evidence type="ECO:0000313" key="4">
    <source>
        <dbReference type="EMBL" id="GAA3624267.1"/>
    </source>
</evidence>
<keyword evidence="2" id="KW-0472">Membrane</keyword>
<evidence type="ECO:0000256" key="2">
    <source>
        <dbReference type="SAM" id="Phobius"/>
    </source>
</evidence>
<dbReference type="Proteomes" id="UP001500630">
    <property type="component" value="Unassembled WGS sequence"/>
</dbReference>
<dbReference type="EMBL" id="BAABDQ010000073">
    <property type="protein sequence ID" value="GAA3624267.1"/>
    <property type="molecule type" value="Genomic_DNA"/>
</dbReference>
<reference evidence="5" key="1">
    <citation type="journal article" date="2019" name="Int. J. Syst. Evol. Microbiol.">
        <title>The Global Catalogue of Microorganisms (GCM) 10K type strain sequencing project: providing services to taxonomists for standard genome sequencing and annotation.</title>
        <authorList>
            <consortium name="The Broad Institute Genomics Platform"/>
            <consortium name="The Broad Institute Genome Sequencing Center for Infectious Disease"/>
            <person name="Wu L."/>
            <person name="Ma J."/>
        </authorList>
    </citation>
    <scope>NUCLEOTIDE SEQUENCE [LARGE SCALE GENOMIC DNA]</scope>
    <source>
        <strain evidence="5">JCM 17326</strain>
    </source>
</reference>
<evidence type="ECO:0000256" key="1">
    <source>
        <dbReference type="SAM" id="MobiDB-lite"/>
    </source>
</evidence>
<dbReference type="InterPro" id="IPR005158">
    <property type="entry name" value="BTAD"/>
</dbReference>
<dbReference type="InterPro" id="IPR011990">
    <property type="entry name" value="TPR-like_helical_dom_sf"/>
</dbReference>
<feature type="compositionally biased region" description="Acidic residues" evidence="1">
    <location>
        <begin position="559"/>
        <end position="571"/>
    </location>
</feature>
<feature type="region of interest" description="Disordered" evidence="1">
    <location>
        <begin position="551"/>
        <end position="572"/>
    </location>
</feature>
<comment type="caution">
    <text evidence="4">The sequence shown here is derived from an EMBL/GenBank/DDBJ whole genome shotgun (WGS) entry which is preliminary data.</text>
</comment>
<feature type="region of interest" description="Disordered" evidence="1">
    <location>
        <begin position="293"/>
        <end position="312"/>
    </location>
</feature>